<protein>
    <submittedName>
        <fullName evidence="1">Uncharacterized protein</fullName>
    </submittedName>
</protein>
<name>X6N008_RETFI</name>
<feature type="non-terminal residue" evidence="1">
    <location>
        <position position="1"/>
    </location>
</feature>
<gene>
    <name evidence="1" type="ORF">RFI_18164</name>
</gene>
<evidence type="ECO:0000313" key="2">
    <source>
        <dbReference type="Proteomes" id="UP000023152"/>
    </source>
</evidence>
<dbReference type="Proteomes" id="UP000023152">
    <property type="component" value="Unassembled WGS sequence"/>
</dbReference>
<keyword evidence="2" id="KW-1185">Reference proteome</keyword>
<organism evidence="1 2">
    <name type="scientific">Reticulomyxa filosa</name>
    <dbReference type="NCBI Taxonomy" id="46433"/>
    <lineage>
        <taxon>Eukaryota</taxon>
        <taxon>Sar</taxon>
        <taxon>Rhizaria</taxon>
        <taxon>Retaria</taxon>
        <taxon>Foraminifera</taxon>
        <taxon>Monothalamids</taxon>
        <taxon>Reticulomyxidae</taxon>
        <taxon>Reticulomyxa</taxon>
    </lineage>
</organism>
<accession>X6N008</accession>
<proteinExistence type="predicted"/>
<dbReference type="EMBL" id="ASPP01014074">
    <property type="protein sequence ID" value="ETO19074.1"/>
    <property type="molecule type" value="Genomic_DNA"/>
</dbReference>
<reference evidence="1 2" key="1">
    <citation type="journal article" date="2013" name="Curr. Biol.">
        <title>The Genome of the Foraminiferan Reticulomyxa filosa.</title>
        <authorList>
            <person name="Glockner G."/>
            <person name="Hulsmann N."/>
            <person name="Schleicher M."/>
            <person name="Noegel A.A."/>
            <person name="Eichinger L."/>
            <person name="Gallinger C."/>
            <person name="Pawlowski J."/>
            <person name="Sierra R."/>
            <person name="Euteneuer U."/>
            <person name="Pillet L."/>
            <person name="Moustafa A."/>
            <person name="Platzer M."/>
            <person name="Groth M."/>
            <person name="Szafranski K."/>
            <person name="Schliwa M."/>
        </authorList>
    </citation>
    <scope>NUCLEOTIDE SEQUENCE [LARGE SCALE GENOMIC DNA]</scope>
</reference>
<comment type="caution">
    <text evidence="1">The sequence shown here is derived from an EMBL/GenBank/DDBJ whole genome shotgun (WGS) entry which is preliminary data.</text>
</comment>
<evidence type="ECO:0000313" key="1">
    <source>
        <dbReference type="EMBL" id="ETO19074.1"/>
    </source>
</evidence>
<sequence length="354" mass="40067">KAQWVDALIQSVLTHYELTLPEKIAHEIIMNSIIVPGCYSFSGVLFPPQRTETDLFVDYCQLDTAYKDVGNKVSKGIRFKRKKPKPLPRRPENNTSSLWLDEDGTICGFRCVWVQAPRRQMILDQKYAVSTGCWTLNGEISVSFEQFFAEDVFTGYLEYEHFSGQWNAGNEYYGKFQYFVTNVMSYYLHHHIDARHQMAGYDFEDSECLSTEMTPTVFDDSLAEDGGGGGGGGIGGGYWSPFKANAYSGGNGMLNSGYTPVKRHVLNHKLTEVEVSEHLVVVMHFSANNVLSVHIRDINRMFHGESEEIGRGSWTNDGVIHFAEICYIPQKTVLEFHGYTDGAKVVGMIIFFFF</sequence>
<dbReference type="AlphaFoldDB" id="X6N008"/>